<dbReference type="Proteomes" id="UP000215914">
    <property type="component" value="Chromosome 6"/>
</dbReference>
<dbReference type="OMA" id="CDIWELL"/>
<evidence type="ECO:0000256" key="1">
    <source>
        <dbReference type="ARBA" id="ARBA00007967"/>
    </source>
</evidence>
<dbReference type="EC" id="2.1.1.-" evidence="2"/>
<dbReference type="GO" id="GO:0008757">
    <property type="term" value="F:S-adenosylmethionine-dependent methyltransferase activity"/>
    <property type="evidence" value="ECO:0000318"/>
    <property type="project" value="GO_Central"/>
</dbReference>
<proteinExistence type="inferred from homology"/>
<dbReference type="InParanoid" id="A0A251UHD5"/>
<dbReference type="EMBL" id="CM007895">
    <property type="protein sequence ID" value="OTG22182.1"/>
    <property type="molecule type" value="Genomic_DNA"/>
</dbReference>
<dbReference type="EMBL" id="MNCJ02000321">
    <property type="protein sequence ID" value="KAF5801121.1"/>
    <property type="molecule type" value="Genomic_DNA"/>
</dbReference>
<keyword evidence="4" id="KW-1185">Reference proteome</keyword>
<sequence>MAKTSPTGVLDAYRKQFEKDFTIILVMRSQEMISGGRMILTFAGRSMPDPASEDCCDIWELLAKSLVDMVKEGLVQESKVHSFNIPQYTPFEDKVKDVIQKEGSFSLHSLNGFALNWPTPGIKTANF</sequence>
<evidence type="ECO:0000313" key="2">
    <source>
        <dbReference type="EMBL" id="KAF5801121.1"/>
    </source>
</evidence>
<comment type="similarity">
    <text evidence="1">Belongs to the methyltransferase superfamily. Type-7 methyltransferase family.</text>
</comment>
<dbReference type="Gramene" id="mRNA:HanXRQr2_Chr06g0244441">
    <property type="protein sequence ID" value="mRNA:HanXRQr2_Chr06g0244441"/>
    <property type="gene ID" value="HanXRQr2_Chr06g0244441"/>
</dbReference>
<organism evidence="3 4">
    <name type="scientific">Helianthus annuus</name>
    <name type="common">Common sunflower</name>
    <dbReference type="NCBI Taxonomy" id="4232"/>
    <lineage>
        <taxon>Eukaryota</taxon>
        <taxon>Viridiplantae</taxon>
        <taxon>Streptophyta</taxon>
        <taxon>Embryophyta</taxon>
        <taxon>Tracheophyta</taxon>
        <taxon>Spermatophyta</taxon>
        <taxon>Magnoliopsida</taxon>
        <taxon>eudicotyledons</taxon>
        <taxon>Gunneridae</taxon>
        <taxon>Pentapetalae</taxon>
        <taxon>asterids</taxon>
        <taxon>campanulids</taxon>
        <taxon>Asterales</taxon>
        <taxon>Asteraceae</taxon>
        <taxon>Asteroideae</taxon>
        <taxon>Heliantheae alliance</taxon>
        <taxon>Heliantheae</taxon>
        <taxon>Helianthus</taxon>
    </lineage>
</organism>
<dbReference type="AlphaFoldDB" id="A0A251UHD5"/>
<dbReference type="InterPro" id="IPR005299">
    <property type="entry name" value="MeTrfase_7"/>
</dbReference>
<evidence type="ECO:0000313" key="3">
    <source>
        <dbReference type="EMBL" id="OTG22182.1"/>
    </source>
</evidence>
<dbReference type="Pfam" id="PF03492">
    <property type="entry name" value="Methyltransf_7"/>
    <property type="match status" value="1"/>
</dbReference>
<reference evidence="3" key="2">
    <citation type="submission" date="2017-02" db="EMBL/GenBank/DDBJ databases">
        <title>Sunflower complete genome.</title>
        <authorList>
            <person name="Langlade N."/>
            <person name="Munos S."/>
        </authorList>
    </citation>
    <scope>NUCLEOTIDE SEQUENCE [LARGE SCALE GENOMIC DNA]</scope>
    <source>
        <tissue evidence="3">Leaves</tissue>
    </source>
</reference>
<dbReference type="Gene3D" id="3.40.50.150">
    <property type="entry name" value="Vaccinia Virus protein VP39"/>
    <property type="match status" value="1"/>
</dbReference>
<protein>
    <submittedName>
        <fullName evidence="2 3">Methyltransferase</fullName>
        <ecNumber evidence="2">2.1.1.-</ecNumber>
    </submittedName>
</protein>
<reference evidence="2" key="3">
    <citation type="submission" date="2020-06" db="EMBL/GenBank/DDBJ databases">
        <title>Helianthus annuus Genome sequencing and assembly Release 2.</title>
        <authorList>
            <person name="Gouzy J."/>
            <person name="Langlade N."/>
            <person name="Munos S."/>
        </authorList>
    </citation>
    <scope>NUCLEOTIDE SEQUENCE</scope>
    <source>
        <tissue evidence="2">Leaves</tissue>
    </source>
</reference>
<name>A0A251UHD5_HELAN</name>
<keyword evidence="3" id="KW-0808">Transferase</keyword>
<keyword evidence="3" id="KW-0489">Methyltransferase</keyword>
<dbReference type="SUPFAM" id="SSF53335">
    <property type="entry name" value="S-adenosyl-L-methionine-dependent methyltransferases"/>
    <property type="match status" value="1"/>
</dbReference>
<evidence type="ECO:0000313" key="4">
    <source>
        <dbReference type="Proteomes" id="UP000215914"/>
    </source>
</evidence>
<dbReference type="InterPro" id="IPR029063">
    <property type="entry name" value="SAM-dependent_MTases_sf"/>
</dbReference>
<dbReference type="PANTHER" id="PTHR31009">
    <property type="entry name" value="S-ADENOSYL-L-METHIONINE:CARBOXYL METHYLTRANSFERASE FAMILY PROTEIN"/>
    <property type="match status" value="1"/>
</dbReference>
<accession>A0A251UHD5</accession>
<dbReference type="GO" id="GO:0032259">
    <property type="term" value="P:methylation"/>
    <property type="evidence" value="ECO:0000318"/>
    <property type="project" value="GO_Central"/>
</dbReference>
<reference evidence="2 4" key="1">
    <citation type="journal article" date="2017" name="Nature">
        <title>The sunflower genome provides insights into oil metabolism, flowering and Asterid evolution.</title>
        <authorList>
            <person name="Badouin H."/>
            <person name="Gouzy J."/>
            <person name="Grassa C.J."/>
            <person name="Murat F."/>
            <person name="Staton S.E."/>
            <person name="Cottret L."/>
            <person name="Lelandais-Briere C."/>
            <person name="Owens G.L."/>
            <person name="Carrere S."/>
            <person name="Mayjonade B."/>
            <person name="Legrand L."/>
            <person name="Gill N."/>
            <person name="Kane N.C."/>
            <person name="Bowers J.E."/>
            <person name="Hubner S."/>
            <person name="Bellec A."/>
            <person name="Berard A."/>
            <person name="Berges H."/>
            <person name="Blanchet N."/>
            <person name="Boniface M.C."/>
            <person name="Brunel D."/>
            <person name="Catrice O."/>
            <person name="Chaidir N."/>
            <person name="Claudel C."/>
            <person name="Donnadieu C."/>
            <person name="Faraut T."/>
            <person name="Fievet G."/>
            <person name="Helmstetter N."/>
            <person name="King M."/>
            <person name="Knapp S.J."/>
            <person name="Lai Z."/>
            <person name="Le Paslier M.C."/>
            <person name="Lippi Y."/>
            <person name="Lorenzon L."/>
            <person name="Mandel J.R."/>
            <person name="Marage G."/>
            <person name="Marchand G."/>
            <person name="Marquand E."/>
            <person name="Bret-Mestries E."/>
            <person name="Morien E."/>
            <person name="Nambeesan S."/>
            <person name="Nguyen T."/>
            <person name="Pegot-Espagnet P."/>
            <person name="Pouilly N."/>
            <person name="Raftis F."/>
            <person name="Sallet E."/>
            <person name="Schiex T."/>
            <person name="Thomas J."/>
            <person name="Vandecasteele C."/>
            <person name="Vares D."/>
            <person name="Vear F."/>
            <person name="Vautrin S."/>
            <person name="Crespi M."/>
            <person name="Mangin B."/>
            <person name="Burke J.M."/>
            <person name="Salse J."/>
            <person name="Munos S."/>
            <person name="Vincourt P."/>
            <person name="Rieseberg L.H."/>
            <person name="Langlade N.B."/>
        </authorList>
    </citation>
    <scope>NUCLEOTIDE SEQUENCE [LARGE SCALE GENOMIC DNA]</scope>
    <source>
        <strain evidence="4">cv. SF193</strain>
        <tissue evidence="2">Leaves</tissue>
    </source>
</reference>
<gene>
    <name evidence="3" type="ORF">HannXRQ_Chr06g0168711</name>
    <name evidence="2" type="ORF">HanXRQr2_Chr06g0244441</name>
</gene>